<evidence type="ECO:0000256" key="7">
    <source>
        <dbReference type="HAMAP-Rule" id="MF_03022"/>
    </source>
</evidence>
<dbReference type="InterPro" id="IPR015943">
    <property type="entry name" value="WD40/YVTN_repeat-like_dom_sf"/>
</dbReference>
<dbReference type="PANTHER" id="PTHR19845">
    <property type="entry name" value="KATANIN P80 SUBUNIT"/>
    <property type="match status" value="1"/>
</dbReference>
<organism evidence="10">
    <name type="scientific">Spirodela intermedia</name>
    <name type="common">Intermediate duckweed</name>
    <dbReference type="NCBI Taxonomy" id="51605"/>
    <lineage>
        <taxon>Eukaryota</taxon>
        <taxon>Viridiplantae</taxon>
        <taxon>Streptophyta</taxon>
        <taxon>Embryophyta</taxon>
        <taxon>Tracheophyta</taxon>
        <taxon>Spermatophyta</taxon>
        <taxon>Magnoliopsida</taxon>
        <taxon>Liliopsida</taxon>
        <taxon>Araceae</taxon>
        <taxon>Lemnoideae</taxon>
        <taxon>Spirodela</taxon>
    </lineage>
</organism>
<dbReference type="InterPro" id="IPR019775">
    <property type="entry name" value="WD40_repeat_CS"/>
</dbReference>
<dbReference type="SMART" id="SM00320">
    <property type="entry name" value="WD40"/>
    <property type="match status" value="5"/>
</dbReference>
<evidence type="ECO:0000313" key="11">
    <source>
        <dbReference type="Proteomes" id="UP001189122"/>
    </source>
</evidence>
<dbReference type="Gene3D" id="2.130.10.10">
    <property type="entry name" value="YVTN repeat-like/Quinoprotein amine dehydrogenase"/>
    <property type="match status" value="2"/>
</dbReference>
<dbReference type="InterPro" id="IPR036322">
    <property type="entry name" value="WD40_repeat_dom_sf"/>
</dbReference>
<evidence type="ECO:0000256" key="6">
    <source>
        <dbReference type="ARBA" id="ARBA00023212"/>
    </source>
</evidence>
<dbReference type="InterPro" id="IPR028021">
    <property type="entry name" value="Katanin_C-terminal"/>
</dbReference>
<dbReference type="SUPFAM" id="SSF50978">
    <property type="entry name" value="WD40 repeat-like"/>
    <property type="match status" value="1"/>
</dbReference>
<dbReference type="GO" id="GO:0051013">
    <property type="term" value="P:microtubule severing"/>
    <property type="evidence" value="ECO:0007669"/>
    <property type="project" value="UniProtKB-UniRule"/>
</dbReference>
<dbReference type="HAMAP" id="MF_03022">
    <property type="entry name" value="Katanin_p80_B1"/>
    <property type="match status" value="1"/>
</dbReference>
<dbReference type="InterPro" id="IPR001680">
    <property type="entry name" value="WD40_rpt"/>
</dbReference>
<feature type="repeat" description="WD" evidence="8">
    <location>
        <begin position="156"/>
        <end position="197"/>
    </location>
</feature>
<evidence type="ECO:0000256" key="1">
    <source>
        <dbReference type="ARBA" id="ARBA00004245"/>
    </source>
</evidence>
<feature type="repeat" description="WD" evidence="8">
    <location>
        <begin position="198"/>
        <end position="239"/>
    </location>
</feature>
<keyword evidence="11" id="KW-1185">Reference proteome</keyword>
<evidence type="ECO:0000259" key="9">
    <source>
        <dbReference type="Pfam" id="PF13925"/>
    </source>
</evidence>
<comment type="subcellular location">
    <subcellularLocation>
        <location evidence="1 7">Cytoplasm</location>
        <location evidence="1 7">Cytoskeleton</location>
    </subcellularLocation>
</comment>
<protein>
    <recommendedName>
        <fullName evidence="7">Katanin p80 WD40 repeat-containing subunit B1 homolog</fullName>
    </recommendedName>
</protein>
<gene>
    <name evidence="10" type="ORF">SI7747_04004876</name>
</gene>
<dbReference type="Pfam" id="PF00400">
    <property type="entry name" value="WD40"/>
    <property type="match status" value="4"/>
</dbReference>
<dbReference type="PROSITE" id="PS00678">
    <property type="entry name" value="WD_REPEATS_1"/>
    <property type="match status" value="2"/>
</dbReference>
<keyword evidence="5" id="KW-0677">Repeat</keyword>
<name>A0A7I8IKM7_SPIIN</name>
<keyword evidence="6 7" id="KW-0206">Cytoskeleton</keyword>
<dbReference type="CDD" id="cd00200">
    <property type="entry name" value="WD40"/>
    <property type="match status" value="1"/>
</dbReference>
<evidence type="ECO:0000256" key="5">
    <source>
        <dbReference type="ARBA" id="ARBA00022737"/>
    </source>
</evidence>
<evidence type="ECO:0000256" key="4">
    <source>
        <dbReference type="ARBA" id="ARBA00022701"/>
    </source>
</evidence>
<feature type="repeat" description="WD" evidence="8">
    <location>
        <begin position="72"/>
        <end position="113"/>
    </location>
</feature>
<dbReference type="GO" id="GO:0007019">
    <property type="term" value="P:microtubule depolymerization"/>
    <property type="evidence" value="ECO:0007669"/>
    <property type="project" value="TreeGrafter"/>
</dbReference>
<accession>A0A7I8IKM7</accession>
<feature type="repeat" description="WD" evidence="8">
    <location>
        <begin position="114"/>
        <end position="155"/>
    </location>
</feature>
<dbReference type="PROSITE" id="PS50294">
    <property type="entry name" value="WD_REPEATS_REGION"/>
    <property type="match status" value="4"/>
</dbReference>
<dbReference type="PROSITE" id="PS50082">
    <property type="entry name" value="WD_REPEATS_2"/>
    <property type="match status" value="4"/>
</dbReference>
<dbReference type="GO" id="GO:0008352">
    <property type="term" value="C:katanin complex"/>
    <property type="evidence" value="ECO:0007669"/>
    <property type="project" value="InterPro"/>
</dbReference>
<dbReference type="EMBL" id="CACRZD030000004">
    <property type="protein sequence ID" value="CAA6658430.1"/>
    <property type="molecule type" value="Genomic_DNA"/>
</dbReference>
<dbReference type="GO" id="GO:0008017">
    <property type="term" value="F:microtubule binding"/>
    <property type="evidence" value="ECO:0007669"/>
    <property type="project" value="UniProtKB-UniRule"/>
</dbReference>
<dbReference type="PRINTS" id="PR00320">
    <property type="entry name" value="GPROTEINBRPT"/>
</dbReference>
<evidence type="ECO:0000313" key="10">
    <source>
        <dbReference type="EMBL" id="CAA2618709.1"/>
    </source>
</evidence>
<dbReference type="Proteomes" id="UP001189122">
    <property type="component" value="Unassembled WGS sequence"/>
</dbReference>
<sequence length="837" mass="91906">MLPWLRALRFSCSPISHLREFGILYWFLGNSRIHGTKLGPPSFSFVAGEKLPACGQHIPVYSPITFTFHLSLSGHTSSIESVTFDSAEVLVLAGAYSGTIKLWDLEEGKIVRTLTGHRASCASVEFHPFGEFFASGSVDADLKIWDIRRKGCIHTYKGHSRAIKNIKFTPDGRWVVSGGEDNVVKLWDLTAGKLLHEFKAHTGAIQSINFHPHEFLLATGSADRTVKFWDLETFELIGSAGPEMTGVRSTIFHPDGKALFCGLDETLKVFSWEPLRCHDAVDMRWSILGDLSIYEGKLLVAPIIRVLLLISPYTIGVVPRASGVTEPLYNCDESHVFRHDGHFKPKTTLEEKVEDFQEEIKETIKSVYVASSDNDESASLSTGSVETSSINLRNSTASSGKKYVRSAGCDSSSLKFDAKAVSKVSPPKSSLISEIKAGKAFQELQRGQVQVLSPMMNTRVTMPVVIPRESPNLPNTAIARKDVSNEVDVLGNMSSKSNLMRRSSYDNIGTLIQKKGNGSGLMTAATNGSVAIADSNFHSVRAENEGVADVDEKECFGTRIAAEKFGRILSPEESFHSLDDEGSESVCSSTEKAPAKNIGGVAVRHGRTRSLVESWEKFRESSTSVNKFSSTLPSESNGMASSMSTAQMTERDLRSDDDGCSNTLLQTHDALINILKSRLTKLQIMEQFLIRSLQMVRHLWTESGVKGAIAAIVKLPDHSVQVDVISTLTEKIELFTLDLFSLLLPLLAGLLSSKTERHIEIALEMLLKLVRVFGTVVRSTGSSSLPVGVDLQAEQRRDRCRLCLTQLETVKQDLPSLIKKGGSIARRSVELNLALQD</sequence>
<comment type="similarity">
    <text evidence="7">Belongs to the WD repeat KATNB1 family.</text>
</comment>
<dbReference type="GO" id="GO:0005874">
    <property type="term" value="C:microtubule"/>
    <property type="evidence" value="ECO:0007669"/>
    <property type="project" value="UniProtKB-KW"/>
</dbReference>
<reference evidence="10 11" key="1">
    <citation type="submission" date="2019-12" db="EMBL/GenBank/DDBJ databases">
        <authorList>
            <person name="Scholz U."/>
            <person name="Mascher M."/>
            <person name="Fiebig A."/>
        </authorList>
    </citation>
    <scope>NUCLEOTIDE SEQUENCE</scope>
</reference>
<evidence type="ECO:0000256" key="2">
    <source>
        <dbReference type="ARBA" id="ARBA00022490"/>
    </source>
</evidence>
<dbReference type="InterPro" id="IPR020472">
    <property type="entry name" value="WD40_PAC1"/>
</dbReference>
<dbReference type="PANTHER" id="PTHR19845:SF17">
    <property type="entry name" value="KATANIN P80 WD40 REPEAT-CONTAINING SUBUNIT B1 HOMOLOG"/>
    <property type="match status" value="1"/>
</dbReference>
<dbReference type="InterPro" id="IPR026962">
    <property type="entry name" value="KTNB1"/>
</dbReference>
<proteinExistence type="inferred from homology"/>
<keyword evidence="3 8" id="KW-0853">WD repeat</keyword>
<dbReference type="EMBL" id="LR743591">
    <property type="protein sequence ID" value="CAA2618709.1"/>
    <property type="molecule type" value="Genomic_DNA"/>
</dbReference>
<dbReference type="AlphaFoldDB" id="A0A7I8IKM7"/>
<feature type="domain" description="Katanin p80 subunit C-terminal" evidence="9">
    <location>
        <begin position="666"/>
        <end position="835"/>
    </location>
</feature>
<evidence type="ECO:0000256" key="8">
    <source>
        <dbReference type="PROSITE-ProRule" id="PRU00221"/>
    </source>
</evidence>
<evidence type="ECO:0000256" key="3">
    <source>
        <dbReference type="ARBA" id="ARBA00022574"/>
    </source>
</evidence>
<keyword evidence="4 7" id="KW-0493">Microtubule</keyword>
<keyword evidence="2 7" id="KW-0963">Cytoplasm</keyword>
<dbReference type="GO" id="GO:0005737">
    <property type="term" value="C:cytoplasm"/>
    <property type="evidence" value="ECO:0007669"/>
    <property type="project" value="UniProtKB-UniRule"/>
</dbReference>
<comment type="function">
    <text evidence="7">May participate in a complex which severs microtubules in an ATP-dependent manner. Microtubule severing may promote rapid reorganization of cellular microtubule arrays.</text>
</comment>
<dbReference type="Pfam" id="PF13925">
    <property type="entry name" value="Katanin_con80"/>
    <property type="match status" value="1"/>
</dbReference>